<name>H2BXN5_GILLR</name>
<reference evidence="2" key="1">
    <citation type="journal article" date="2012" name="Stand. Genomic Sci.">
        <title>Genome sequence of the Antarctic rhodopsins-containing flavobacterium Gillisia limnaea type strain (R-8282(T)).</title>
        <authorList>
            <person name="Riedel T."/>
            <person name="Held B."/>
            <person name="Nolan M."/>
            <person name="Lucas S."/>
            <person name="Lapidus A."/>
            <person name="Tice H."/>
            <person name="Del Rio T.G."/>
            <person name="Cheng J.F."/>
            <person name="Han C."/>
            <person name="Tapia R."/>
            <person name="Goodwin L.A."/>
            <person name="Pitluck S."/>
            <person name="Liolios K."/>
            <person name="Mavromatis K."/>
            <person name="Pagani I."/>
            <person name="Ivanova N."/>
            <person name="Mikhailova N."/>
            <person name="Pati A."/>
            <person name="Chen A."/>
            <person name="Palaniappan K."/>
            <person name="Land M."/>
            <person name="Rohde M."/>
            <person name="Tindall B.J."/>
            <person name="Detter J.C."/>
            <person name="Goker M."/>
            <person name="Bristow J."/>
            <person name="Eisen J.A."/>
            <person name="Markowitz V."/>
            <person name="Hugenholtz P."/>
            <person name="Kyrpides N.C."/>
            <person name="Klenk H.P."/>
            <person name="Woyke T."/>
        </authorList>
    </citation>
    <scope>NUCLEOTIDE SEQUENCE [LARGE SCALE GENOMIC DNA]</scope>
    <source>
        <strain evidence="2">DSM 15749 / LMG 21470 / R-8282</strain>
    </source>
</reference>
<dbReference type="EMBL" id="JH594606">
    <property type="protein sequence ID" value="EHQ03159.1"/>
    <property type="molecule type" value="Genomic_DNA"/>
</dbReference>
<dbReference type="RefSeq" id="WP_006989466.1">
    <property type="nucleotide sequence ID" value="NZ_JH594606.1"/>
</dbReference>
<dbReference type="STRING" id="865937.Gilli_2539"/>
<evidence type="ECO:0000313" key="1">
    <source>
        <dbReference type="EMBL" id="EHQ03159.1"/>
    </source>
</evidence>
<evidence type="ECO:0000313" key="2">
    <source>
        <dbReference type="Proteomes" id="UP000003844"/>
    </source>
</evidence>
<keyword evidence="2" id="KW-1185">Reference proteome</keyword>
<gene>
    <name evidence="1" type="ORF">Gilli_2539</name>
</gene>
<organism evidence="1 2">
    <name type="scientific">Gillisia limnaea (strain DSM 15749 / LMG 21470 / R-8282)</name>
    <dbReference type="NCBI Taxonomy" id="865937"/>
    <lineage>
        <taxon>Bacteria</taxon>
        <taxon>Pseudomonadati</taxon>
        <taxon>Bacteroidota</taxon>
        <taxon>Flavobacteriia</taxon>
        <taxon>Flavobacteriales</taxon>
        <taxon>Flavobacteriaceae</taxon>
        <taxon>Gillisia</taxon>
    </lineage>
</organism>
<dbReference type="HOGENOM" id="CLU_2409107_0_0_10"/>
<sequence length="92" mass="10810">MLREQCDHAIIKKGINGKGLSFPDRVYGDYHNFTLTNCKFTDFEEYVENLNKHLEYAIPNFQEADLVKLRFVISLNEDRIVSIRNSELTIEK</sequence>
<dbReference type="AlphaFoldDB" id="H2BXN5"/>
<accession>H2BXN5</accession>
<protein>
    <submittedName>
        <fullName evidence="1">Uncharacterized protein</fullName>
    </submittedName>
</protein>
<proteinExistence type="predicted"/>
<dbReference type="Proteomes" id="UP000003844">
    <property type="component" value="Unassembled WGS sequence"/>
</dbReference>
<dbReference type="OrthoDB" id="1447240at2"/>